<feature type="compositionally biased region" description="Basic and acidic residues" evidence="22">
    <location>
        <begin position="2007"/>
        <end position="2023"/>
    </location>
</feature>
<feature type="domain" description="BMERB" evidence="25">
    <location>
        <begin position="2560"/>
        <end position="2746"/>
    </location>
</feature>
<feature type="compositionally biased region" description="Basic and acidic residues" evidence="22">
    <location>
        <begin position="1750"/>
        <end position="1774"/>
    </location>
</feature>
<evidence type="ECO:0000256" key="21">
    <source>
        <dbReference type="SAM" id="Coils"/>
    </source>
</evidence>
<dbReference type="OrthoDB" id="20799at2759"/>
<keyword evidence="11" id="KW-0274">FAD</keyword>
<dbReference type="InterPro" id="IPR022735">
    <property type="entry name" value="bMERB_dom"/>
</dbReference>
<dbReference type="PROSITE" id="PS51848">
    <property type="entry name" value="BMERB"/>
    <property type="match status" value="1"/>
</dbReference>
<dbReference type="Pfam" id="PF12130">
    <property type="entry name" value="bMERB_dom"/>
    <property type="match status" value="1"/>
</dbReference>
<feature type="region of interest" description="Disordered" evidence="22">
    <location>
        <begin position="859"/>
        <end position="910"/>
    </location>
</feature>
<feature type="compositionally biased region" description="Basic and acidic residues" evidence="22">
    <location>
        <begin position="2261"/>
        <end position="2345"/>
    </location>
</feature>
<organism evidence="26 27">
    <name type="scientific">Branchiostoma floridae</name>
    <name type="common">Florida lancelet</name>
    <name type="synonym">Amphioxus</name>
    <dbReference type="NCBI Taxonomy" id="7739"/>
    <lineage>
        <taxon>Eukaryota</taxon>
        <taxon>Metazoa</taxon>
        <taxon>Chordata</taxon>
        <taxon>Cephalochordata</taxon>
        <taxon>Leptocardii</taxon>
        <taxon>Amphioxiformes</taxon>
        <taxon>Branchiostomatidae</taxon>
        <taxon>Branchiostoma</taxon>
    </lineage>
</organism>
<evidence type="ECO:0000259" key="25">
    <source>
        <dbReference type="PROSITE" id="PS51848"/>
    </source>
</evidence>
<dbReference type="InterPro" id="IPR036188">
    <property type="entry name" value="FAD/NAD-bd_sf"/>
</dbReference>
<dbReference type="SMART" id="SM00033">
    <property type="entry name" value="CH"/>
    <property type="match status" value="1"/>
</dbReference>
<feature type="compositionally biased region" description="Acidic residues" evidence="22">
    <location>
        <begin position="1510"/>
        <end position="1519"/>
    </location>
</feature>
<feature type="compositionally biased region" description="Basic and acidic residues" evidence="22">
    <location>
        <begin position="2150"/>
        <end position="2167"/>
    </location>
</feature>
<keyword evidence="15" id="KW-0503">Monooxygenase</keyword>
<feature type="compositionally biased region" description="Basic and acidic residues" evidence="22">
    <location>
        <begin position="2411"/>
        <end position="2430"/>
    </location>
</feature>
<dbReference type="EC" id="1.14.13.225" evidence="5"/>
<evidence type="ECO:0000256" key="2">
    <source>
        <dbReference type="ARBA" id="ARBA00004177"/>
    </source>
</evidence>
<evidence type="ECO:0000256" key="15">
    <source>
        <dbReference type="ARBA" id="ARBA00023033"/>
    </source>
</evidence>
<evidence type="ECO:0000256" key="18">
    <source>
        <dbReference type="ARBA" id="ARBA00023203"/>
    </source>
</evidence>
<feature type="region of interest" description="Disordered" evidence="22">
    <location>
        <begin position="1738"/>
        <end position="1815"/>
    </location>
</feature>
<feature type="compositionally biased region" description="Basic and acidic residues" evidence="22">
    <location>
        <begin position="1401"/>
        <end position="1415"/>
    </location>
</feature>
<feature type="compositionally biased region" description="Basic and acidic residues" evidence="22">
    <location>
        <begin position="2056"/>
        <end position="2098"/>
    </location>
</feature>
<dbReference type="GO" id="GO:0003779">
    <property type="term" value="F:actin binding"/>
    <property type="evidence" value="ECO:0007669"/>
    <property type="project" value="UniProtKB-KW"/>
</dbReference>
<reference evidence="27" key="2">
    <citation type="submission" date="2025-08" db="UniProtKB">
        <authorList>
            <consortium name="RefSeq"/>
        </authorList>
    </citation>
    <scope>IDENTIFICATION</scope>
    <source>
        <strain evidence="27">S238N-H82</strain>
        <tissue evidence="27">Testes</tissue>
    </source>
</reference>
<dbReference type="PROSITE" id="PS50021">
    <property type="entry name" value="CH"/>
    <property type="match status" value="1"/>
</dbReference>
<keyword evidence="10" id="KW-0967">Endosome</keyword>
<dbReference type="CDD" id="cd09439">
    <property type="entry name" value="LIM_Mical"/>
    <property type="match status" value="1"/>
</dbReference>
<dbReference type="FunFam" id="3.50.50.60:FF:000004">
    <property type="entry name" value="protein-methionine sulfoxide oxidase MICAL2 isoform X1"/>
    <property type="match status" value="1"/>
</dbReference>
<dbReference type="PROSITE" id="PS50023">
    <property type="entry name" value="LIM_DOMAIN_2"/>
    <property type="match status" value="1"/>
</dbReference>
<feature type="compositionally biased region" description="Low complexity" evidence="22">
    <location>
        <begin position="1525"/>
        <end position="1535"/>
    </location>
</feature>
<feature type="compositionally biased region" description="Acidic residues" evidence="22">
    <location>
        <begin position="1654"/>
        <end position="1665"/>
    </location>
</feature>
<keyword evidence="26" id="KW-1185">Reference proteome</keyword>
<feature type="compositionally biased region" description="Low complexity" evidence="22">
    <location>
        <begin position="1779"/>
        <end position="1792"/>
    </location>
</feature>
<protein>
    <recommendedName>
        <fullName evidence="5">F-actin monooxygenase</fullName>
        <ecNumber evidence="5">1.14.13.225</ecNumber>
    </recommendedName>
</protein>
<comment type="similarity">
    <text evidence="4">Belongs to the Mical family.</text>
</comment>
<evidence type="ECO:0000313" key="27">
    <source>
        <dbReference type="RefSeq" id="XP_035662709.1"/>
    </source>
</evidence>
<feature type="compositionally biased region" description="Low complexity" evidence="22">
    <location>
        <begin position="2104"/>
        <end position="2120"/>
    </location>
</feature>
<comment type="subcellular location">
    <subcellularLocation>
        <location evidence="3">Cytoplasm</location>
    </subcellularLocation>
    <subcellularLocation>
        <location evidence="2">Endosome</location>
    </subcellularLocation>
</comment>
<dbReference type="KEGG" id="bfo:118406631"/>
<feature type="region of interest" description="Disordered" evidence="22">
    <location>
        <begin position="1509"/>
        <end position="1708"/>
    </location>
</feature>
<evidence type="ECO:0000256" key="11">
    <source>
        <dbReference type="ARBA" id="ARBA00022827"/>
    </source>
</evidence>
<evidence type="ECO:0000259" key="23">
    <source>
        <dbReference type="PROSITE" id="PS50021"/>
    </source>
</evidence>
<dbReference type="SUPFAM" id="SSF51905">
    <property type="entry name" value="FAD/NAD(P)-binding domain"/>
    <property type="match status" value="1"/>
</dbReference>
<evidence type="ECO:0000313" key="26">
    <source>
        <dbReference type="Proteomes" id="UP000001554"/>
    </source>
</evidence>
<dbReference type="Gene3D" id="2.10.110.10">
    <property type="entry name" value="Cysteine Rich Protein"/>
    <property type="match status" value="1"/>
</dbReference>
<feature type="compositionally biased region" description="Basic and acidic residues" evidence="22">
    <location>
        <begin position="2230"/>
        <end position="2244"/>
    </location>
</feature>
<evidence type="ECO:0000256" key="16">
    <source>
        <dbReference type="ARBA" id="ARBA00023038"/>
    </source>
</evidence>
<feature type="compositionally biased region" description="Basic and acidic residues" evidence="22">
    <location>
        <begin position="1644"/>
        <end position="1653"/>
    </location>
</feature>
<dbReference type="InterPro" id="IPR002938">
    <property type="entry name" value="FAD-bd"/>
</dbReference>
<dbReference type="InterPro" id="IPR001781">
    <property type="entry name" value="Znf_LIM"/>
</dbReference>
<dbReference type="InterPro" id="IPR036872">
    <property type="entry name" value="CH_dom_sf"/>
</dbReference>
<keyword evidence="6" id="KW-0963">Cytoplasm</keyword>
<feature type="region of interest" description="Disordered" evidence="22">
    <location>
        <begin position="1999"/>
        <end position="2507"/>
    </location>
</feature>
<feature type="compositionally biased region" description="Basic and acidic residues" evidence="22">
    <location>
        <begin position="1343"/>
        <end position="1356"/>
    </location>
</feature>
<feature type="compositionally biased region" description="Polar residues" evidence="22">
    <location>
        <begin position="1871"/>
        <end position="1897"/>
    </location>
</feature>
<dbReference type="GO" id="GO:0046872">
    <property type="term" value="F:metal ion binding"/>
    <property type="evidence" value="ECO:0007669"/>
    <property type="project" value="UniProtKB-KW"/>
</dbReference>
<dbReference type="SUPFAM" id="SSF57716">
    <property type="entry name" value="Glucocorticoid receptor-like (DNA-binding domain)"/>
    <property type="match status" value="1"/>
</dbReference>
<dbReference type="Gene3D" id="3.50.50.60">
    <property type="entry name" value="FAD/NAD(P)-binding domain"/>
    <property type="match status" value="1"/>
</dbReference>
<feature type="region of interest" description="Disordered" evidence="22">
    <location>
        <begin position="632"/>
        <end position="717"/>
    </location>
</feature>
<dbReference type="GO" id="GO:0071949">
    <property type="term" value="F:FAD binding"/>
    <property type="evidence" value="ECO:0007669"/>
    <property type="project" value="InterPro"/>
</dbReference>
<evidence type="ECO:0000259" key="24">
    <source>
        <dbReference type="PROSITE" id="PS50023"/>
    </source>
</evidence>
<dbReference type="SMART" id="SM01203">
    <property type="entry name" value="DUF3585"/>
    <property type="match status" value="1"/>
</dbReference>
<feature type="compositionally biased region" description="Basic and acidic residues" evidence="22">
    <location>
        <begin position="1593"/>
        <end position="1612"/>
    </location>
</feature>
<evidence type="ECO:0000256" key="13">
    <source>
        <dbReference type="ARBA" id="ARBA00022857"/>
    </source>
</evidence>
<evidence type="ECO:0000256" key="19">
    <source>
        <dbReference type="ARBA" id="ARBA00049522"/>
    </source>
</evidence>
<sequence length="2779" mass="314504">MNGNGDKAENDPIADGLYDQFVQASTFQQILRTFRELCQHLELKNTDYKNFYNRLKAKLQSWKAQALWSKIDKRAAHKDYQRGNACPNTRVLIIGAGPCGLRSAIEVALLGCKVVLVEKRDRFSRNNVLHLWPFTIHDLKQLGAKKFYGKFCAGQLDHISIRQLQCILLKVALLLGVELHENVGFESIIPPPPDQDTEAIGWTAKFTPKAHPVSEYEFDVLFAADGKRNTLEGFPRKEFRGKLAIAITANFINRHTRQEARVEEISGVAFIFNQKFFQDLKENTGVDLENIVYYKDDTHYFVMTAKKQSLLKKGVILHDYDETEMLLSRENVNQEALMAYAREAADFSTNHQLPRLDYAFNHYGQPDVAMFDFTSMYAAENASRIVEKHGHRLLQCLVGDSLLEPFWPMGTGCARGFLGAFDSAWMTKQLASGQLSPLEVLAERESIYRLLAQTTPENLHKNLTMYSIDPNTRYPNLNFKWLPKQVIRHLYTSDKPIKDEPYIIDKPRLAAPNLQRSASVVRPNKLLDWSKRQTEGYKHVRVENLTTSWRSGMALCAVIHRYKPELIDYDSLNPEDVAKNNQLAFDIAEKELGIPPELTGMEMAIKEVPDKLRMVSYLSQFYEMFKDTIPPDLETKTAKPDNLELPDTENGPPPTVRSPVQRMSLLSKLGQSLSRKRTPKEKAEEKESSAKRRKGGGLFGLSKRHKDKDMTDSVPPMEEEPEVLKANGDVPSSYNISAHATDRISSMAEQLMAKFEGKDPRQVPNSSPLLRPKSRGFMSLQAGSDWCFFCDKRVYVMERLSAEGLFFHRSCFKCDYCGCILRLGNYAFAAGEGVNGKDNIDGDKVKKGTFYCRPHFRMQKRKRPAGDDDEDEEEKENIPTEVEEPARRASLEDKLLSPPSGEPVQKRYRATPERVELENYRKTIYETQGLIPEETLTEHNLIQTAGLEDEEDYESSSSSDEMDFEETSPLDVMSWAKKVENAASLGKSNLLHMDSKDPSLDAAESGKSDSLGKLVPIESGADLNWHLSPVSPENREPAQEEVNLYESSEDEGPPQWHEPLHISTTEEEHESSDEDDISPVETRPSELLWRVVDFPCLPEKPQGAVGGAAVSEEEEEEEEDEEDEEEEEEEEEEGSEEEEESSEEEEEVEEEEEDQLSEVSEGEVLDWQEPQPEEAQRYTSTARWVLSSPPQSPPPAELHRDRPQITVTRPENEQLSPNQEKTPEKPTDLYSKLFGGKDQKKVKSPIGAFLKIDEEEGYAVRQEPPGSPKRPRSPQMSPKRVRSPQLIRKKEENKEEQKWQQEHQRLKNSRENLLRSIFEYDPTTSATGPRNSEKVNIECNSEDLYRRLFGKDKLELSEEESEEEVQELPASEPSTPSPERPTEHEDMARTPEHPLPSPKQPRADLEESFDAKKYLTPDGQMPQRSRGLKALAMMGERFSQFDSEPATPTRPMEDSSRNYVSEGEAHEPRRLYDILGVEQGESYDWVDGGSAEAPQRRYPYADRGLKLDLEGVETGESNDNEVHGVEYVSGSSSSEEGVDEGKLVHADSLENLRKKKTPETKKSPRTARRSRLRKDKSPRVRTSPPPPQEEKDDLVRTYEEALARREEERPQEEQEAVSPSKEYRKKKPIVLELTDSAEDDIQMYEERLARMENENEEKEDEELERYEDKLRKLAAEPSPIPSPSPLPSPAESPVSSPSPLPSPLESPMDIKRIEDMLDQRPISVLDDNEDEMVKTYERQLSQMETEEEVKEVKRKLEPLKDRESRVRSLPRSESDFTISTPSQSLASSPTSSVEMEMEPLPVLKEEREAAESNKVDTMNKELEKGFQEIHDSLMDSPTKGNKSNRLESTSSDLPMVTPPSTPYGKELSYLRSPTTSEQKPVYDRTSTGAKVEKSTQLSVDNGSIEDIPFVDDGEIEIEVAKGFNDSREEFYTPPTTQKPRRPLPSLPKDIGASPVKVGRPLPPRPTTDESTKKVATALEKAQTIRQNLEKLKMDGEMLLTKLQSKKSPKDAAAERQAKYKVDEQPTEAKPTQRKEDKPRKTSDAKPGRARLSEMASKVDNRIKKDTVTKPAKKEEAAKPTPAKAEKTTRRLPSEEIVGRARLASSESLSSRKSSTESISSLGETAKDRDTKSSKAQPGRRVSTSSASSKEGGKTPQSEEKTKAEKKTGFRLPLRGKEKKPSAKTSPAASDPLVSPAASKPPMGPSAAKKNVPKTEVKGRPSTASKLAKTAGKEGQDVVGRRLSRENGGIAPVKPRATKTSASREKLAEGKKPVLKERSPSKDKLLDTTDSAKTKLASKEAKALKKSTSKEKLLDSKSKVSRPRSESKDSKDSVDSRPRSESRDSKGSVSSQEGKRDKKKEKTKSPKESPASRLLKALTPGKAKSRTSKGDTLELSAVTSPEESKPKKVKADKKEKKTEKGKRRSEPKDIKTSTGVDSPEIRVNGEIVDDKDQVTVSTSPDSFDKTFPFVTYRKQKGPLPDSEAEVTPRSRGRVPTRKTRRTQAEMLGESTDSCEDLLFVTRDKMPSRTLKEFEDRKALHEEELNDKITKRVQRAARRQARQEELKRLRRAQVIQRQLQEVEVKQRELETRGVQLEKALRGESDYYNILHKRPASPSLLKCCFTGLGEDQDEAKLMQEWFQLVQEKNALVRYESELMVYGKELELEDRQGRLQQELRERMAIDVIEHLRPFGILDLVIDSKKTPEELAEEKRILDEMLEVVEQRDALVAMLEEERLSLESEVSKLSQAIDQDQMMDTALHSQPQKEQPKGRRRKTRILSL</sequence>
<evidence type="ECO:0000256" key="14">
    <source>
        <dbReference type="ARBA" id="ARBA00023002"/>
    </source>
</evidence>
<feature type="compositionally biased region" description="Acidic residues" evidence="22">
    <location>
        <begin position="1357"/>
        <end position="1366"/>
    </location>
</feature>
<evidence type="ECO:0000256" key="22">
    <source>
        <dbReference type="SAM" id="MobiDB-lite"/>
    </source>
</evidence>
<feature type="compositionally biased region" description="Basic and acidic residues" evidence="22">
    <location>
        <begin position="1539"/>
        <end position="1562"/>
    </location>
</feature>
<dbReference type="Pfam" id="PF00307">
    <property type="entry name" value="CH"/>
    <property type="match status" value="1"/>
</dbReference>
<feature type="compositionally biased region" description="Basic and acidic residues" evidence="22">
    <location>
        <begin position="1803"/>
        <end position="1815"/>
    </location>
</feature>
<evidence type="ECO:0000256" key="8">
    <source>
        <dbReference type="ARBA" id="ARBA00022630"/>
    </source>
</evidence>
<dbReference type="InterPro" id="IPR050540">
    <property type="entry name" value="F-actin_Monoox_Mical"/>
</dbReference>
<reference evidence="26" key="1">
    <citation type="journal article" date="2020" name="Nat. Ecol. Evol.">
        <title>Deeply conserved synteny resolves early events in vertebrate evolution.</title>
        <authorList>
            <person name="Simakov O."/>
            <person name="Marletaz F."/>
            <person name="Yue J.X."/>
            <person name="O'Connell B."/>
            <person name="Jenkins J."/>
            <person name="Brandt A."/>
            <person name="Calef R."/>
            <person name="Tung C.H."/>
            <person name="Huang T.K."/>
            <person name="Schmutz J."/>
            <person name="Satoh N."/>
            <person name="Yu J.K."/>
            <person name="Putnam N.H."/>
            <person name="Green R.E."/>
            <person name="Rokhsar D.S."/>
        </authorList>
    </citation>
    <scope>NUCLEOTIDE SEQUENCE [LARGE SCALE GENOMIC DNA]</scope>
    <source>
        <strain evidence="26">S238N-H82</strain>
    </source>
</reference>
<dbReference type="RefSeq" id="XP_035662709.1">
    <property type="nucleotide sequence ID" value="XM_035806816.1"/>
</dbReference>
<feature type="compositionally biased region" description="Acidic residues" evidence="22">
    <location>
        <begin position="1067"/>
        <end position="1078"/>
    </location>
</feature>
<feature type="region of interest" description="Disordered" evidence="22">
    <location>
        <begin position="2749"/>
        <end position="2779"/>
    </location>
</feature>
<keyword evidence="7" id="KW-0597">Phosphoprotein</keyword>
<evidence type="ECO:0000256" key="10">
    <source>
        <dbReference type="ARBA" id="ARBA00022753"/>
    </source>
</evidence>
<dbReference type="PROSITE" id="PS00478">
    <property type="entry name" value="LIM_DOMAIN_1"/>
    <property type="match status" value="1"/>
</dbReference>
<dbReference type="PANTHER" id="PTHR23167:SF54">
    <property type="entry name" value="[F-ACTIN]-MONOOXYGENASE MICAL"/>
    <property type="match status" value="1"/>
</dbReference>
<evidence type="ECO:0000256" key="7">
    <source>
        <dbReference type="ARBA" id="ARBA00022553"/>
    </source>
</evidence>
<dbReference type="GeneID" id="118406631"/>
<feature type="compositionally biased region" description="Basic residues" evidence="22">
    <location>
        <begin position="2769"/>
        <end position="2779"/>
    </location>
</feature>
<feature type="compositionally biased region" description="Basic and acidic residues" evidence="22">
    <location>
        <begin position="680"/>
        <end position="690"/>
    </location>
</feature>
<feature type="compositionally biased region" description="Basic and acidic residues" evidence="22">
    <location>
        <begin position="1380"/>
        <end position="1392"/>
    </location>
</feature>
<keyword evidence="9 20" id="KW-0479">Metal-binding</keyword>
<keyword evidence="8" id="KW-0285">Flavoprotein</keyword>
<keyword evidence="14" id="KW-0560">Oxidoreductase</keyword>
<dbReference type="Gene3D" id="1.10.418.10">
    <property type="entry name" value="Calponin-like domain"/>
    <property type="match status" value="1"/>
</dbReference>
<evidence type="ECO:0000256" key="9">
    <source>
        <dbReference type="ARBA" id="ARBA00022723"/>
    </source>
</evidence>
<dbReference type="SMART" id="SM00132">
    <property type="entry name" value="LIM"/>
    <property type="match status" value="1"/>
</dbReference>
<dbReference type="Proteomes" id="UP000001554">
    <property type="component" value="Chromosome 19"/>
</dbReference>
<feature type="compositionally biased region" description="Basic and acidic residues" evidence="22">
    <location>
        <begin position="884"/>
        <end position="895"/>
    </location>
</feature>
<feature type="region of interest" description="Disordered" evidence="22">
    <location>
        <begin position="1926"/>
        <end position="1974"/>
    </location>
</feature>
<dbReference type="Pfam" id="PF25413">
    <property type="entry name" value="Rossman_Mical"/>
    <property type="match status" value="1"/>
</dbReference>
<feature type="compositionally biased region" description="Polar residues" evidence="22">
    <location>
        <begin position="1838"/>
        <end position="1852"/>
    </location>
</feature>
<feature type="compositionally biased region" description="Basic and acidic residues" evidence="22">
    <location>
        <begin position="993"/>
        <end position="1007"/>
    </location>
</feature>
<feature type="compositionally biased region" description="Basic and acidic residues" evidence="22">
    <location>
        <begin position="2030"/>
        <end position="2046"/>
    </location>
</feature>
<feature type="compositionally biased region" description="Basic residues" evidence="22">
    <location>
        <begin position="2489"/>
        <end position="2500"/>
    </location>
</feature>
<evidence type="ECO:0000256" key="3">
    <source>
        <dbReference type="ARBA" id="ARBA00004496"/>
    </source>
</evidence>
<evidence type="ECO:0000256" key="12">
    <source>
        <dbReference type="ARBA" id="ARBA00022833"/>
    </source>
</evidence>
<evidence type="ECO:0000256" key="17">
    <source>
        <dbReference type="ARBA" id="ARBA00023054"/>
    </source>
</evidence>
<feature type="domain" description="Calponin-homology (CH)" evidence="23">
    <location>
        <begin position="520"/>
        <end position="626"/>
    </location>
</feature>
<dbReference type="GO" id="GO:0005768">
    <property type="term" value="C:endosome"/>
    <property type="evidence" value="ECO:0007669"/>
    <property type="project" value="UniProtKB-SubCell"/>
</dbReference>
<feature type="compositionally biased region" description="Acidic residues" evidence="22">
    <location>
        <begin position="947"/>
        <end position="968"/>
    </location>
</feature>
<name>A0A9J7HN77_BRAFL</name>
<accession>A0A9J7HN77</accession>
<evidence type="ECO:0000256" key="4">
    <source>
        <dbReference type="ARBA" id="ARBA00008223"/>
    </source>
</evidence>
<dbReference type="PANTHER" id="PTHR23167">
    <property type="entry name" value="CALPONIN HOMOLOGY DOMAIN-CONTAINING PROTEIN DDB_G0272472-RELATED"/>
    <property type="match status" value="1"/>
</dbReference>
<feature type="compositionally biased region" description="Basic residues" evidence="22">
    <location>
        <begin position="1563"/>
        <end position="1576"/>
    </location>
</feature>
<proteinExistence type="inferred from homology"/>
<feature type="compositionally biased region" description="Pro residues" evidence="22">
    <location>
        <begin position="1678"/>
        <end position="1704"/>
    </location>
</feature>
<evidence type="ECO:0000256" key="20">
    <source>
        <dbReference type="PROSITE-ProRule" id="PRU00125"/>
    </source>
</evidence>
<evidence type="ECO:0000256" key="5">
    <source>
        <dbReference type="ARBA" id="ARBA00012709"/>
    </source>
</evidence>
<dbReference type="Pfam" id="PF01494">
    <property type="entry name" value="FAD_binding_3"/>
    <property type="match status" value="1"/>
</dbReference>
<evidence type="ECO:0000256" key="6">
    <source>
        <dbReference type="ARBA" id="ARBA00022490"/>
    </source>
</evidence>
<feature type="region of interest" description="Disordered" evidence="22">
    <location>
        <begin position="1439"/>
        <end position="1465"/>
    </location>
</feature>
<keyword evidence="16 20" id="KW-0440">LIM domain</keyword>
<feature type="region of interest" description="Disordered" evidence="22">
    <location>
        <begin position="943"/>
        <end position="969"/>
    </location>
</feature>
<feature type="compositionally biased region" description="Acidic residues" evidence="22">
    <location>
        <begin position="1111"/>
        <end position="1166"/>
    </location>
</feature>
<gene>
    <name evidence="27" type="primary">LOC118406631</name>
</gene>
<keyword evidence="13" id="KW-0521">NADP</keyword>
<dbReference type="GO" id="GO:0120501">
    <property type="term" value="F:F-actin monooxygenase activity"/>
    <property type="evidence" value="ECO:0007669"/>
    <property type="project" value="UniProtKB-EC"/>
</dbReference>
<dbReference type="CDD" id="cd22198">
    <property type="entry name" value="CH_MICAL_EHBP-like"/>
    <property type="match status" value="1"/>
</dbReference>
<keyword evidence="12 20" id="KW-0862">Zinc</keyword>
<feature type="coiled-coil region" evidence="21">
    <location>
        <begin position="2529"/>
        <end position="2597"/>
    </location>
</feature>
<feature type="region of interest" description="Disordered" evidence="22">
    <location>
        <begin position="1830"/>
        <end position="1897"/>
    </location>
</feature>
<feature type="compositionally biased region" description="Polar residues" evidence="22">
    <location>
        <begin position="1205"/>
        <end position="1220"/>
    </location>
</feature>
<feature type="compositionally biased region" description="Basic and acidic residues" evidence="22">
    <location>
        <begin position="1288"/>
        <end position="1313"/>
    </location>
</feature>
<evidence type="ECO:0000256" key="1">
    <source>
        <dbReference type="ARBA" id="ARBA00001974"/>
    </source>
</evidence>
<comment type="catalytic activity">
    <reaction evidence="19">
        <text>L-methionyl-[F-actin] + NADPH + O2 + H(+) = L-methionyl-(R)-S-oxide-[F-actin] + NADP(+) + H2O</text>
        <dbReference type="Rhea" id="RHEA:51308"/>
        <dbReference type="Rhea" id="RHEA-COMP:12953"/>
        <dbReference type="Rhea" id="RHEA-COMP:12956"/>
        <dbReference type="ChEBI" id="CHEBI:15377"/>
        <dbReference type="ChEBI" id="CHEBI:15378"/>
        <dbReference type="ChEBI" id="CHEBI:15379"/>
        <dbReference type="ChEBI" id="CHEBI:16044"/>
        <dbReference type="ChEBI" id="CHEBI:45764"/>
        <dbReference type="ChEBI" id="CHEBI:57783"/>
        <dbReference type="ChEBI" id="CHEBI:58349"/>
        <dbReference type="EC" id="1.14.13.225"/>
    </reaction>
</comment>
<dbReference type="SUPFAM" id="SSF47576">
    <property type="entry name" value="Calponin-homology domain, CH-domain"/>
    <property type="match status" value="1"/>
</dbReference>
<dbReference type="InterPro" id="IPR057494">
    <property type="entry name" value="Rossman_Mical"/>
</dbReference>
<keyword evidence="18" id="KW-0009">Actin-binding</keyword>
<feature type="region of interest" description="Disordered" evidence="22">
    <location>
        <begin position="986"/>
        <end position="1424"/>
    </location>
</feature>
<keyword evidence="17 21" id="KW-0175">Coiled coil</keyword>
<dbReference type="FunFam" id="1.10.418.10:FF:000023">
    <property type="entry name" value="EH domain-binding protein 1 isoform X1"/>
    <property type="match status" value="1"/>
</dbReference>
<feature type="domain" description="LIM zinc-binding" evidence="24">
    <location>
        <begin position="785"/>
        <end position="862"/>
    </location>
</feature>
<comment type="cofactor">
    <cofactor evidence="1">
        <name>FAD</name>
        <dbReference type="ChEBI" id="CHEBI:57692"/>
    </cofactor>
</comment>
<dbReference type="InterPro" id="IPR001715">
    <property type="entry name" value="CH_dom"/>
</dbReference>
<feature type="compositionally biased region" description="Basic and acidic residues" evidence="22">
    <location>
        <begin position="633"/>
        <end position="642"/>
    </location>
</feature>